<dbReference type="HOGENOM" id="CLU_1945611_0_0_6"/>
<evidence type="ECO:0000313" key="1">
    <source>
        <dbReference type="EMBL" id="AJA44968.1"/>
    </source>
</evidence>
<keyword evidence="2" id="KW-1185">Reference proteome</keyword>
<evidence type="ECO:0000313" key="2">
    <source>
        <dbReference type="Proteomes" id="UP000030901"/>
    </source>
</evidence>
<dbReference type="AlphaFoldDB" id="A0A0A7S0J4"/>
<dbReference type="OrthoDB" id="8596093at2"/>
<protein>
    <submittedName>
        <fullName evidence="1">Caudovirales tail fiber assembly protein</fullName>
    </submittedName>
</protein>
<reference evidence="1 2" key="1">
    <citation type="journal article" date="2014" name="Appl. Environ. Microbiol.">
        <title>Gut symbionts from distinct hosts exhibit genotoxic activity via divergent colibactin biosynthetic pathways.</title>
        <authorList>
            <person name="Engel P."/>
            <person name="Vizcaino M.I."/>
            <person name="Crawford J.M."/>
        </authorList>
    </citation>
    <scope>NUCLEOTIDE SEQUENCE [LARGE SCALE GENOMIC DNA]</scope>
    <source>
        <strain evidence="1 2">PEB0191</strain>
    </source>
</reference>
<accession>A0A0A7S0J4</accession>
<dbReference type="Proteomes" id="UP000030901">
    <property type="component" value="Chromosome"/>
</dbReference>
<dbReference type="Pfam" id="PF02413">
    <property type="entry name" value="Caudo_TAP"/>
    <property type="match status" value="1"/>
</dbReference>
<proteinExistence type="predicted"/>
<dbReference type="STRING" id="1267021.FPB0191_01144"/>
<dbReference type="EMBL" id="CP009056">
    <property type="protein sequence ID" value="AJA44968.1"/>
    <property type="molecule type" value="Genomic_DNA"/>
</dbReference>
<name>A0A0A7S0J4_FRIPE</name>
<gene>
    <name evidence="1" type="ORF">FPB0191_01144</name>
</gene>
<dbReference type="KEGG" id="fpp:FPB0191_01144"/>
<sequence length="122" mass="14560">MKFYKNDDNQVYAYEDDVPEYGESDGSEITVQSGLKRITEEEFLELSKPKITKEDIIFNNKIRKDNLIIEANEKIKILEDIIELEMQETNEEEQLKEWKRYRIVLTRIDTNNIDIKFPSKPN</sequence>
<dbReference type="RefSeq" id="WP_052236811.1">
    <property type="nucleotide sequence ID" value="NZ_CP009056.1"/>
</dbReference>
<dbReference type="InterPro" id="IPR003458">
    <property type="entry name" value="Phage_T4_Gp38_tail_assem"/>
</dbReference>
<organism evidence="1 2">
    <name type="scientific">Frischella perrara</name>
    <dbReference type="NCBI Taxonomy" id="1267021"/>
    <lineage>
        <taxon>Bacteria</taxon>
        <taxon>Pseudomonadati</taxon>
        <taxon>Pseudomonadota</taxon>
        <taxon>Gammaproteobacteria</taxon>
        <taxon>Orbales</taxon>
        <taxon>Orbaceae</taxon>
        <taxon>Frischella</taxon>
    </lineage>
</organism>